<sequence length="420" mass="46332">MKNIKALRDQRADKAKQARNLLDTNTGDKWSKDIEAQVDAIYAEIDNIDSQIERLERQARIDGELLAYENEGEIEARGEAEVRNLSPEQRERQQRYSAAFRNYLMFGISAMSRDDIEVLRTGQPKNASSAQTGAAGGFLVPTGFGGQLLEALKAFGGVRQVAEIIQTGSGAALPWPTVDETGQKGEIVPENQGASSSDPTFGTVQIGAYKWSSKIFTLPFELLQDQGPGMDVEAFVRRSATTRIGRIQNEKYTVGTGVNEPEGYVTGADVGKAATTGKTNFVEYDDMVDLEHSIDPAYRTADGVGWMFHDTTLRNLKKLKDAQGHPLWLPGLSAKDPDTFLRYRYQINQDMPVQAANAKSILFGDLKSFLIRDVMEVTLFRFDDSVYTSKGQVGFLAWARGDGKKISAGKPYKAFQQSAS</sequence>
<evidence type="ECO:0000313" key="7">
    <source>
        <dbReference type="Proteomes" id="UP000704529"/>
    </source>
</evidence>
<gene>
    <name evidence="4" type="ORF">GGQ89_003748</name>
    <name evidence="5" type="ORF">JYA60_01675</name>
</gene>
<evidence type="ECO:0000259" key="3">
    <source>
        <dbReference type="Pfam" id="PF05065"/>
    </source>
</evidence>
<evidence type="ECO:0000313" key="4">
    <source>
        <dbReference type="EMBL" id="MBB4611500.1"/>
    </source>
</evidence>
<accession>A0AA40ZWP5</accession>
<dbReference type="RefSeq" id="WP_184106829.1">
    <property type="nucleotide sequence ID" value="NZ_JACHNX010000031.1"/>
</dbReference>
<dbReference type="InterPro" id="IPR054612">
    <property type="entry name" value="Phage_capsid-like_C"/>
</dbReference>
<reference evidence="5" key="2">
    <citation type="submission" date="2021-01" db="EMBL/GenBank/DDBJ databases">
        <title>Genome Sequencing of Type Strains.</title>
        <authorList>
            <person name="Lemaire J.F."/>
            <person name="Inderbitzin P."/>
            <person name="Collins S.B."/>
            <person name="Wespe N."/>
            <person name="Knight-Connoni V."/>
        </authorList>
    </citation>
    <scope>NUCLEOTIDE SEQUENCE</scope>
    <source>
        <strain evidence="5">DSM 14562</strain>
    </source>
</reference>
<dbReference type="InterPro" id="IPR024455">
    <property type="entry name" value="Phage_capsid"/>
</dbReference>
<comment type="caution">
    <text evidence="5">The sequence shown here is derived from an EMBL/GenBank/DDBJ whole genome shotgun (WGS) entry which is preliminary data.</text>
</comment>
<evidence type="ECO:0000313" key="5">
    <source>
        <dbReference type="EMBL" id="MBN3556942.1"/>
    </source>
</evidence>
<comment type="subcellular location">
    <subcellularLocation>
        <location evidence="1">Virion</location>
    </subcellularLocation>
</comment>
<feature type="compositionally biased region" description="Basic and acidic residues" evidence="2">
    <location>
        <begin position="1"/>
        <end position="16"/>
    </location>
</feature>
<dbReference type="EMBL" id="JAFHKU010000090">
    <property type="protein sequence ID" value="MBN3556942.1"/>
    <property type="molecule type" value="Genomic_DNA"/>
</dbReference>
<keyword evidence="6" id="KW-1185">Reference proteome</keyword>
<evidence type="ECO:0000313" key="6">
    <source>
        <dbReference type="Proteomes" id="UP000584663"/>
    </source>
</evidence>
<name>A0AA40ZWP5_9SPHN</name>
<organism evidence="5 7">
    <name type="scientific">Sphingomonas yabuuchiae</name>
    <dbReference type="NCBI Taxonomy" id="172044"/>
    <lineage>
        <taxon>Bacteria</taxon>
        <taxon>Pseudomonadati</taxon>
        <taxon>Pseudomonadota</taxon>
        <taxon>Alphaproteobacteria</taxon>
        <taxon>Sphingomonadales</taxon>
        <taxon>Sphingomonadaceae</taxon>
        <taxon>Sphingomonas</taxon>
    </lineage>
</organism>
<dbReference type="EMBL" id="JACHNX010000031">
    <property type="protein sequence ID" value="MBB4611500.1"/>
    <property type="molecule type" value="Genomic_DNA"/>
</dbReference>
<reference evidence="4 6" key="1">
    <citation type="submission" date="2020-08" db="EMBL/GenBank/DDBJ databases">
        <title>Genomic Encyclopedia of Type Strains, Phase IV (KMG-IV): sequencing the most valuable type-strain genomes for metagenomic binning, comparative biology and taxonomic classification.</title>
        <authorList>
            <person name="Goeker M."/>
        </authorList>
    </citation>
    <scope>NUCLEOTIDE SEQUENCE [LARGE SCALE GENOMIC DNA]</scope>
    <source>
        <strain evidence="4 6">DSM 14562</strain>
    </source>
</reference>
<dbReference type="Pfam" id="PF05065">
    <property type="entry name" value="Phage_capsid"/>
    <property type="match status" value="1"/>
</dbReference>
<feature type="domain" description="Phage capsid-like C-terminal" evidence="3">
    <location>
        <begin position="136"/>
        <end position="404"/>
    </location>
</feature>
<dbReference type="Proteomes" id="UP000584663">
    <property type="component" value="Unassembled WGS sequence"/>
</dbReference>
<proteinExistence type="predicted"/>
<evidence type="ECO:0000256" key="1">
    <source>
        <dbReference type="ARBA" id="ARBA00004328"/>
    </source>
</evidence>
<dbReference type="SUPFAM" id="SSF56563">
    <property type="entry name" value="Major capsid protein gp5"/>
    <property type="match status" value="1"/>
</dbReference>
<evidence type="ECO:0000256" key="2">
    <source>
        <dbReference type="SAM" id="MobiDB-lite"/>
    </source>
</evidence>
<feature type="region of interest" description="Disordered" evidence="2">
    <location>
        <begin position="1"/>
        <end position="20"/>
    </location>
</feature>
<dbReference type="Proteomes" id="UP000704529">
    <property type="component" value="Unassembled WGS sequence"/>
</dbReference>
<dbReference type="NCBIfam" id="TIGR01554">
    <property type="entry name" value="major_cap_HK97"/>
    <property type="match status" value="1"/>
</dbReference>
<dbReference type="AlphaFoldDB" id="A0AA40ZWP5"/>
<protein>
    <submittedName>
        <fullName evidence="4 5">Phage major capsid protein</fullName>
    </submittedName>
</protein>